<evidence type="ECO:0000313" key="4">
    <source>
        <dbReference type="Proteomes" id="UP001150217"/>
    </source>
</evidence>
<dbReference type="PANTHER" id="PTHR21660:SF1">
    <property type="entry name" value="ACYL-COENZYME A THIOESTERASE 13"/>
    <property type="match status" value="1"/>
</dbReference>
<feature type="compositionally biased region" description="Polar residues" evidence="2">
    <location>
        <begin position="102"/>
        <end position="117"/>
    </location>
</feature>
<evidence type="ECO:0000256" key="2">
    <source>
        <dbReference type="SAM" id="MobiDB-lite"/>
    </source>
</evidence>
<protein>
    <recommendedName>
        <fullName evidence="5">Thioesterase domain-containing protein</fullName>
    </recommendedName>
</protein>
<proteinExistence type="predicted"/>
<sequence>MSSQCLFLRVYKYRVHIFIVPRNFHSLNFEEFHHDKGISSGTNLHPLGQISGNASPTIKQAFHNPALIFSTLDQGKYRVLGFAMETIFQRVLVTTISCSNPHGGQDGLSKSKSNVDAQPSRDGDLNEGHPQSITLVCEVDVYPDMANNYHILHGGCTAFLIDMCSSLTVVALTMTMNSKPTEVASFPPEFNWLTQTLNVVYHSPSPVGDKLRIVCTTMPMRELSSNVCVRSEIWSTNRHRLVASGVHNMMKMSSKLKTSMSRL</sequence>
<reference evidence="3" key="1">
    <citation type="submission" date="2022-08" db="EMBL/GenBank/DDBJ databases">
        <title>A Global Phylogenomic Analysis of the Shiitake Genus Lentinula.</title>
        <authorList>
            <consortium name="DOE Joint Genome Institute"/>
            <person name="Sierra-Patev S."/>
            <person name="Min B."/>
            <person name="Naranjo-Ortiz M."/>
            <person name="Looney B."/>
            <person name="Konkel Z."/>
            <person name="Slot J.C."/>
            <person name="Sakamoto Y."/>
            <person name="Steenwyk J.L."/>
            <person name="Rokas A."/>
            <person name="Carro J."/>
            <person name="Camarero S."/>
            <person name="Ferreira P."/>
            <person name="Molpeceres G."/>
            <person name="Ruiz-Duenas F.J."/>
            <person name="Serrano A."/>
            <person name="Henrissat B."/>
            <person name="Drula E."/>
            <person name="Hughes K.W."/>
            <person name="Mata J.L."/>
            <person name="Ishikawa N.K."/>
            <person name="Vargas-Isla R."/>
            <person name="Ushijima S."/>
            <person name="Smith C.A."/>
            <person name="Ahrendt S."/>
            <person name="Andreopoulos W."/>
            <person name="He G."/>
            <person name="Labutti K."/>
            <person name="Lipzen A."/>
            <person name="Ng V."/>
            <person name="Riley R."/>
            <person name="Sandor L."/>
            <person name="Barry K."/>
            <person name="Martinez A.T."/>
            <person name="Xiao Y."/>
            <person name="Gibbons J.G."/>
            <person name="Terashima K."/>
            <person name="Grigoriev I.V."/>
            <person name="Hibbett D.S."/>
        </authorList>
    </citation>
    <scope>NUCLEOTIDE SEQUENCE</scope>
    <source>
        <strain evidence="3">RHP3577 ss4</strain>
    </source>
</reference>
<feature type="region of interest" description="Disordered" evidence="2">
    <location>
        <begin position="102"/>
        <end position="129"/>
    </location>
</feature>
<gene>
    <name evidence="3" type="ORF">C8R41DRAFT_550153</name>
</gene>
<accession>A0ABQ8V5G6</accession>
<keyword evidence="4" id="KW-1185">Reference proteome</keyword>
<name>A0ABQ8V5G6_9AGAR</name>
<dbReference type="Gene3D" id="3.10.129.10">
    <property type="entry name" value="Hotdog Thioesterase"/>
    <property type="match status" value="1"/>
</dbReference>
<evidence type="ECO:0000256" key="1">
    <source>
        <dbReference type="ARBA" id="ARBA00022801"/>
    </source>
</evidence>
<keyword evidence="1" id="KW-0378">Hydrolase</keyword>
<dbReference type="PANTHER" id="PTHR21660">
    <property type="entry name" value="THIOESTERASE SUPERFAMILY MEMBER-RELATED"/>
    <property type="match status" value="1"/>
</dbReference>
<evidence type="ECO:0000313" key="3">
    <source>
        <dbReference type="EMBL" id="KAJ4475149.1"/>
    </source>
</evidence>
<dbReference type="CDD" id="cd03443">
    <property type="entry name" value="PaaI_thioesterase"/>
    <property type="match status" value="1"/>
</dbReference>
<organism evidence="3 4">
    <name type="scientific">Lentinula lateritia</name>
    <dbReference type="NCBI Taxonomy" id="40482"/>
    <lineage>
        <taxon>Eukaryota</taxon>
        <taxon>Fungi</taxon>
        <taxon>Dikarya</taxon>
        <taxon>Basidiomycota</taxon>
        <taxon>Agaricomycotina</taxon>
        <taxon>Agaricomycetes</taxon>
        <taxon>Agaricomycetidae</taxon>
        <taxon>Agaricales</taxon>
        <taxon>Marasmiineae</taxon>
        <taxon>Omphalotaceae</taxon>
        <taxon>Lentinula</taxon>
    </lineage>
</organism>
<dbReference type="Proteomes" id="UP001150217">
    <property type="component" value="Unassembled WGS sequence"/>
</dbReference>
<comment type="caution">
    <text evidence="3">The sequence shown here is derived from an EMBL/GenBank/DDBJ whole genome shotgun (WGS) entry which is preliminary data.</text>
</comment>
<dbReference type="SUPFAM" id="SSF54637">
    <property type="entry name" value="Thioesterase/thiol ester dehydrase-isomerase"/>
    <property type="match status" value="1"/>
</dbReference>
<dbReference type="EMBL" id="JANVFT010000075">
    <property type="protein sequence ID" value="KAJ4475149.1"/>
    <property type="molecule type" value="Genomic_DNA"/>
</dbReference>
<dbReference type="InterPro" id="IPR029069">
    <property type="entry name" value="HotDog_dom_sf"/>
</dbReference>
<dbReference type="InterPro" id="IPR039298">
    <property type="entry name" value="ACOT13"/>
</dbReference>
<evidence type="ECO:0008006" key="5">
    <source>
        <dbReference type="Google" id="ProtNLM"/>
    </source>
</evidence>